<dbReference type="SMART" id="SM00388">
    <property type="entry name" value="HisKA"/>
    <property type="match status" value="1"/>
</dbReference>
<dbReference type="SMART" id="SM00387">
    <property type="entry name" value="HATPase_c"/>
    <property type="match status" value="1"/>
</dbReference>
<dbReference type="Pfam" id="PF02518">
    <property type="entry name" value="HATPase_c"/>
    <property type="match status" value="1"/>
</dbReference>
<evidence type="ECO:0000259" key="5">
    <source>
        <dbReference type="PROSITE" id="PS50113"/>
    </source>
</evidence>
<comment type="caution">
    <text evidence="6">The sequence shown here is derived from an EMBL/GenBank/DDBJ whole genome shotgun (WGS) entry which is preliminary data.</text>
</comment>
<keyword evidence="6" id="KW-0808">Transferase</keyword>
<organism evidence="6 7">
    <name type="scientific">Pseudoduganella lurida</name>
    <dbReference type="NCBI Taxonomy" id="1036180"/>
    <lineage>
        <taxon>Bacteria</taxon>
        <taxon>Pseudomonadati</taxon>
        <taxon>Pseudomonadota</taxon>
        <taxon>Betaproteobacteria</taxon>
        <taxon>Burkholderiales</taxon>
        <taxon>Oxalobacteraceae</taxon>
        <taxon>Telluria group</taxon>
        <taxon>Pseudoduganella</taxon>
    </lineage>
</organism>
<dbReference type="InterPro" id="IPR005467">
    <property type="entry name" value="His_kinase_dom"/>
</dbReference>
<dbReference type="PROSITE" id="PS50109">
    <property type="entry name" value="HIS_KIN"/>
    <property type="match status" value="1"/>
</dbReference>
<gene>
    <name evidence="6" type="ORF">IP91_00338</name>
</gene>
<sequence length="545" mass="58548">MFPIGGGAMGQLVSEHDWAATSLGAIDTWPEALRTTLNLILNSPESMYLVWGEELLFFFNDAYRPILGPRLAVALGRPLAALWADAYGAVRPHLETALAGGAVRLVDTPIRMQRYGVPEQTWWSYSYSPLYDGDRVAGVLCFTTETTARVQEQQYLEGQAVRHHHVLEGMPGLLWTADAAGRVTYEGDQVPCRDATGTAQEPCGWPDHLHPQDAPATMAAWMDAVASHLPFEAEYRLRAENGAYRWYLGRAVPQDDDGDRAPSWVGVCMELGDIVARRAQLEEDSAVLRTEAGERAVTLAATESALRQAQKMEGIGQLASGLAHDFNNLLQCILTALEMAALRVRGGDDRALHQYVGMAESSARRAAALTARLLALARSEEPLPVRTDINRVIGEMGDLLRRTVGDGIDLALEQGGDLPDVLVDPPQLENALLNLCINARDAMAGAGVLRLSTTHVVVPAVLAATLNLAEGGYVRLSVADTGAGMSARVLARASEPFFTTKPVGQGTGLGLSMVRRFARHAGGGLQLLSESGVGTTALVYLPSAP</sequence>
<dbReference type="Proteomes" id="UP000318431">
    <property type="component" value="Unassembled WGS sequence"/>
</dbReference>
<dbReference type="RefSeq" id="WP_158643054.1">
    <property type="nucleotide sequence ID" value="NZ_VLLB01000001.1"/>
</dbReference>
<dbReference type="Gene3D" id="1.10.287.130">
    <property type="match status" value="1"/>
</dbReference>
<keyword evidence="6" id="KW-0418">Kinase</keyword>
<evidence type="ECO:0000259" key="4">
    <source>
        <dbReference type="PROSITE" id="PS50109"/>
    </source>
</evidence>
<dbReference type="PANTHER" id="PTHR43065:SF42">
    <property type="entry name" value="TWO-COMPONENT SENSOR PPRA"/>
    <property type="match status" value="1"/>
</dbReference>
<dbReference type="AlphaFoldDB" id="A0A562RJT4"/>
<dbReference type="EC" id="2.7.13.3" evidence="2"/>
<feature type="domain" description="Histidine kinase" evidence="4">
    <location>
        <begin position="321"/>
        <end position="545"/>
    </location>
</feature>
<dbReference type="SUPFAM" id="SSF55874">
    <property type="entry name" value="ATPase domain of HSP90 chaperone/DNA topoisomerase II/histidine kinase"/>
    <property type="match status" value="1"/>
</dbReference>
<accession>A0A562RJT4</accession>
<dbReference type="PRINTS" id="PR00344">
    <property type="entry name" value="BCTRLSENSOR"/>
</dbReference>
<dbReference type="PROSITE" id="PS50113">
    <property type="entry name" value="PAC"/>
    <property type="match status" value="1"/>
</dbReference>
<dbReference type="InterPro" id="IPR004358">
    <property type="entry name" value="Sig_transdc_His_kin-like_C"/>
</dbReference>
<dbReference type="EMBL" id="VLLB01000001">
    <property type="protein sequence ID" value="TWI69271.1"/>
    <property type="molecule type" value="Genomic_DNA"/>
</dbReference>
<keyword evidence="7" id="KW-1185">Reference proteome</keyword>
<reference evidence="6 7" key="1">
    <citation type="journal article" date="2015" name="Stand. Genomic Sci.">
        <title>Genomic Encyclopedia of Bacterial and Archaeal Type Strains, Phase III: the genomes of soil and plant-associated and newly described type strains.</title>
        <authorList>
            <person name="Whitman W.B."/>
            <person name="Woyke T."/>
            <person name="Klenk H.P."/>
            <person name="Zhou Y."/>
            <person name="Lilburn T.G."/>
            <person name="Beck B.J."/>
            <person name="De Vos P."/>
            <person name="Vandamme P."/>
            <person name="Eisen J.A."/>
            <person name="Garrity G."/>
            <person name="Hugenholtz P."/>
            <person name="Kyrpides N.C."/>
        </authorList>
    </citation>
    <scope>NUCLEOTIDE SEQUENCE [LARGE SCALE GENOMIC DNA]</scope>
    <source>
        <strain evidence="6 7">CGMCC 1.10822</strain>
    </source>
</reference>
<feature type="domain" description="PAC" evidence="5">
    <location>
        <begin position="231"/>
        <end position="283"/>
    </location>
</feature>
<evidence type="ECO:0000256" key="3">
    <source>
        <dbReference type="ARBA" id="ARBA00022553"/>
    </source>
</evidence>
<dbReference type="CDD" id="cd00130">
    <property type="entry name" value="PAS"/>
    <property type="match status" value="1"/>
</dbReference>
<protein>
    <recommendedName>
        <fullName evidence="2">histidine kinase</fullName>
        <ecNumber evidence="2">2.7.13.3</ecNumber>
    </recommendedName>
</protein>
<dbReference type="SUPFAM" id="SSF47384">
    <property type="entry name" value="Homodimeric domain of signal transducing histidine kinase"/>
    <property type="match status" value="1"/>
</dbReference>
<proteinExistence type="predicted"/>
<dbReference type="OrthoDB" id="224978at2"/>
<comment type="catalytic activity">
    <reaction evidence="1">
        <text>ATP + protein L-histidine = ADP + protein N-phospho-L-histidine.</text>
        <dbReference type="EC" id="2.7.13.3"/>
    </reaction>
</comment>
<dbReference type="InterPro" id="IPR035965">
    <property type="entry name" value="PAS-like_dom_sf"/>
</dbReference>
<dbReference type="Gene3D" id="3.30.450.20">
    <property type="entry name" value="PAS domain"/>
    <property type="match status" value="2"/>
</dbReference>
<dbReference type="Pfam" id="PF08447">
    <property type="entry name" value="PAS_3"/>
    <property type="match status" value="1"/>
</dbReference>
<dbReference type="InterPro" id="IPR013656">
    <property type="entry name" value="PAS_4"/>
</dbReference>
<evidence type="ECO:0000256" key="1">
    <source>
        <dbReference type="ARBA" id="ARBA00000085"/>
    </source>
</evidence>
<dbReference type="InterPro" id="IPR036097">
    <property type="entry name" value="HisK_dim/P_sf"/>
</dbReference>
<dbReference type="Pfam" id="PF00512">
    <property type="entry name" value="HisKA"/>
    <property type="match status" value="1"/>
</dbReference>
<dbReference type="GO" id="GO:0000155">
    <property type="term" value="F:phosphorelay sensor kinase activity"/>
    <property type="evidence" value="ECO:0007669"/>
    <property type="project" value="InterPro"/>
</dbReference>
<evidence type="ECO:0000313" key="7">
    <source>
        <dbReference type="Proteomes" id="UP000318431"/>
    </source>
</evidence>
<dbReference type="InterPro" id="IPR000014">
    <property type="entry name" value="PAS"/>
</dbReference>
<dbReference type="SUPFAM" id="SSF55785">
    <property type="entry name" value="PYP-like sensor domain (PAS domain)"/>
    <property type="match status" value="2"/>
</dbReference>
<keyword evidence="3" id="KW-0597">Phosphoprotein</keyword>
<dbReference type="InterPro" id="IPR003661">
    <property type="entry name" value="HisK_dim/P_dom"/>
</dbReference>
<dbReference type="Pfam" id="PF08448">
    <property type="entry name" value="PAS_4"/>
    <property type="match status" value="1"/>
</dbReference>
<evidence type="ECO:0000313" key="6">
    <source>
        <dbReference type="EMBL" id="TWI69271.1"/>
    </source>
</evidence>
<dbReference type="Gene3D" id="3.30.565.10">
    <property type="entry name" value="Histidine kinase-like ATPase, C-terminal domain"/>
    <property type="match status" value="1"/>
</dbReference>
<name>A0A562RJT4_9BURK</name>
<dbReference type="InterPro" id="IPR003594">
    <property type="entry name" value="HATPase_dom"/>
</dbReference>
<dbReference type="PANTHER" id="PTHR43065">
    <property type="entry name" value="SENSOR HISTIDINE KINASE"/>
    <property type="match status" value="1"/>
</dbReference>
<evidence type="ECO:0000256" key="2">
    <source>
        <dbReference type="ARBA" id="ARBA00012438"/>
    </source>
</evidence>
<dbReference type="InterPro" id="IPR036890">
    <property type="entry name" value="HATPase_C_sf"/>
</dbReference>
<dbReference type="InterPro" id="IPR013655">
    <property type="entry name" value="PAS_fold_3"/>
</dbReference>
<dbReference type="InterPro" id="IPR000700">
    <property type="entry name" value="PAS-assoc_C"/>
</dbReference>